<gene>
    <name evidence="3" type="ORF">CC1G_08062</name>
</gene>
<evidence type="ECO:0000256" key="1">
    <source>
        <dbReference type="SAM" id="Coils"/>
    </source>
</evidence>
<keyword evidence="4" id="KW-1185">Reference proteome</keyword>
<dbReference type="VEuPathDB" id="FungiDB:CC1G_08062"/>
<evidence type="ECO:0000313" key="4">
    <source>
        <dbReference type="Proteomes" id="UP000001861"/>
    </source>
</evidence>
<evidence type="ECO:0000259" key="2">
    <source>
        <dbReference type="Pfam" id="PF12937"/>
    </source>
</evidence>
<feature type="coiled-coil region" evidence="1">
    <location>
        <begin position="55"/>
        <end position="89"/>
    </location>
</feature>
<keyword evidence="1" id="KW-0175">Coiled coil</keyword>
<organism evidence="3 4">
    <name type="scientific">Coprinopsis cinerea (strain Okayama-7 / 130 / ATCC MYA-4618 / FGSC 9003)</name>
    <name type="common">Inky cap fungus</name>
    <name type="synonym">Hormographiella aspergillata</name>
    <dbReference type="NCBI Taxonomy" id="240176"/>
    <lineage>
        <taxon>Eukaryota</taxon>
        <taxon>Fungi</taxon>
        <taxon>Dikarya</taxon>
        <taxon>Basidiomycota</taxon>
        <taxon>Agaricomycotina</taxon>
        <taxon>Agaricomycetes</taxon>
        <taxon>Agaricomycetidae</taxon>
        <taxon>Agaricales</taxon>
        <taxon>Agaricineae</taxon>
        <taxon>Psathyrellaceae</taxon>
        <taxon>Coprinopsis</taxon>
    </lineage>
</organism>
<proteinExistence type="predicted"/>
<name>A8NVL2_COPC7</name>
<accession>A8NVL2</accession>
<feature type="domain" description="F-box" evidence="2">
    <location>
        <begin position="100"/>
        <end position="155"/>
    </location>
</feature>
<dbReference type="RefSeq" id="XP_001836677.2">
    <property type="nucleotide sequence ID" value="XM_001836625.2"/>
</dbReference>
<dbReference type="InterPro" id="IPR001810">
    <property type="entry name" value="F-box_dom"/>
</dbReference>
<dbReference type="SUPFAM" id="SSF52047">
    <property type="entry name" value="RNI-like"/>
    <property type="match status" value="1"/>
</dbReference>
<dbReference type="GeneID" id="6013226"/>
<protein>
    <recommendedName>
        <fullName evidence="2">F-box domain-containing protein</fullName>
    </recommendedName>
</protein>
<comment type="caution">
    <text evidence="3">The sequence shown here is derived from an EMBL/GenBank/DDBJ whole genome shotgun (WGS) entry which is preliminary data.</text>
</comment>
<dbReference type="Gene3D" id="1.20.1280.50">
    <property type="match status" value="1"/>
</dbReference>
<reference evidence="3 4" key="1">
    <citation type="journal article" date="2010" name="Proc. Natl. Acad. Sci. U.S.A.">
        <title>Insights into evolution of multicellular fungi from the assembled chromosomes of the mushroom Coprinopsis cinerea (Coprinus cinereus).</title>
        <authorList>
            <person name="Stajich J.E."/>
            <person name="Wilke S.K."/>
            <person name="Ahren D."/>
            <person name="Au C.H."/>
            <person name="Birren B.W."/>
            <person name="Borodovsky M."/>
            <person name="Burns C."/>
            <person name="Canback B."/>
            <person name="Casselton L.A."/>
            <person name="Cheng C.K."/>
            <person name="Deng J."/>
            <person name="Dietrich F.S."/>
            <person name="Fargo D.C."/>
            <person name="Farman M.L."/>
            <person name="Gathman A.C."/>
            <person name="Goldberg J."/>
            <person name="Guigo R."/>
            <person name="Hoegger P.J."/>
            <person name="Hooker J.B."/>
            <person name="Huggins A."/>
            <person name="James T.Y."/>
            <person name="Kamada T."/>
            <person name="Kilaru S."/>
            <person name="Kodira C."/>
            <person name="Kues U."/>
            <person name="Kupfer D."/>
            <person name="Kwan H.S."/>
            <person name="Lomsadze A."/>
            <person name="Li W."/>
            <person name="Lilly W.W."/>
            <person name="Ma L.J."/>
            <person name="Mackey A.J."/>
            <person name="Manning G."/>
            <person name="Martin F."/>
            <person name="Muraguchi H."/>
            <person name="Natvig D.O."/>
            <person name="Palmerini H."/>
            <person name="Ramesh M.A."/>
            <person name="Rehmeyer C.J."/>
            <person name="Roe B.A."/>
            <person name="Shenoy N."/>
            <person name="Stanke M."/>
            <person name="Ter-Hovhannisyan V."/>
            <person name="Tunlid A."/>
            <person name="Velagapudi R."/>
            <person name="Vision T.J."/>
            <person name="Zeng Q."/>
            <person name="Zolan M.E."/>
            <person name="Pukkila P.J."/>
        </authorList>
    </citation>
    <scope>NUCLEOTIDE SEQUENCE [LARGE SCALE GENOMIC DNA]</scope>
    <source>
        <strain evidence="4">Okayama-7 / 130 / ATCC MYA-4618 / FGSC 9003</strain>
    </source>
</reference>
<dbReference type="OrthoDB" id="3139399at2759"/>
<dbReference type="EMBL" id="AACS02000004">
    <property type="protein sequence ID" value="EAU85089.2"/>
    <property type="molecule type" value="Genomic_DNA"/>
</dbReference>
<dbReference type="Pfam" id="PF12937">
    <property type="entry name" value="F-box-like"/>
    <property type="match status" value="1"/>
</dbReference>
<dbReference type="HOGENOM" id="CLU_511919_0_0_1"/>
<dbReference type="AlphaFoldDB" id="A8NVL2"/>
<dbReference type="Proteomes" id="UP000001861">
    <property type="component" value="Unassembled WGS sequence"/>
</dbReference>
<evidence type="ECO:0000313" key="3">
    <source>
        <dbReference type="EMBL" id="EAU85089.2"/>
    </source>
</evidence>
<dbReference type="InParanoid" id="A8NVL2"/>
<sequence>MAPSPPSTLLSYFKDSTVRVSQESNPYQNPILAPYYASTSNHLSPDLLPQYNTHLSKMEAMTLQAREDVARLEIELNEARQRLRHTIDEYVSCRSLAAPIRRLPTELLSSIFVGVVQRPKPFSSEDVRRLTVLRLVCKKWQEVVDTTHALWSGLTFDVYVTRPQEIRHYLEQWFARAGTHPLHLSLDLAPVRGEGDLHLRGFFYQPGYRWTSLSFLGAPSRWIRCLFQTLHGKEYSQLTQTEGFECSWKNLEELEVNYNWDNHASPFLSTPIFPLSRRSPNLKRLTFTRATQPFFSHNTLRYLYLRDFRGSQRALVKALSVLPSLEEFELFASLFKAEDPWDAVDEENMSKVNVSTFHLSGTSRPLEVFEGRFRFPKLQMVRFTGVRPAEWSDGKLAGFFNRSGQELEEISFIQSAFPSVYIAETLSALRSKVKRILVKDFEFIAQLAPWPTSKLHGLEVLVAETPPSEELLRSMIEVFGRRKEAIERGEIIGRGVVRLYVQKGWPSYMITHRDYMQKMEEVGVQMVLTPYE</sequence>
<dbReference type="KEGG" id="cci:CC1G_08062"/>